<keyword evidence="2" id="KW-0479">Metal-binding</keyword>
<sequence>MYDADSSDQRSFFQIAGIHGKPYIEYNGAGPRQSTGWAGYCPHGEHIFLTWHRPYLALYEQELVAHARQLAAQYPPNVRAQYQQAADTLRAPYWDWASDQSVPPATVAPRTRVNIPNGSGTQLVEVNNPFATYTFPQRALNGEYGQFDPQPRNQIYRCLSPNSYPGSANQNLQGRPYKQWTYDAFTRSQSFEQFASADGGGVGLEQIHNGVHWDGACGGQFLSLDFTAFDPLFMLHHANVDRLWAYWQAIHPDQSVFSQTYEGMSRFSTPDGTPISADSPLEPFFQTNGAMHTSNSAARLRDFGYSYQGLEYWQKSPDQMRTDATNMIRSLYGPPASSQAFGRFDSQQPTAYYVNVALDVSQVERPCTVNIFVNDTNAGNMVVMQQPAMGTKKGTIPLEHIMETSGFAQQSPDRTVDWLKSAVKVAITKGDGTQIPVSTVPSLDLKIEDIRYTRPRDENSLPTFGTPRLTPVQPADEPKSK</sequence>
<proteinExistence type="predicted"/>
<dbReference type="Pfam" id="PF00264">
    <property type="entry name" value="Tyrosinase"/>
    <property type="match status" value="1"/>
</dbReference>
<dbReference type="PROSITE" id="PS00497">
    <property type="entry name" value="TYROSINASE_1"/>
    <property type="match status" value="1"/>
</dbReference>
<name>A0A2C5ZER1_9HYPO</name>
<keyword evidence="3" id="KW-0560">Oxidoreductase</keyword>
<evidence type="ECO:0000259" key="6">
    <source>
        <dbReference type="PROSITE" id="PS00497"/>
    </source>
</evidence>
<feature type="domain" description="Tyrosinase copper-binding" evidence="7">
    <location>
        <begin position="230"/>
        <end position="241"/>
    </location>
</feature>
<dbReference type="EMBL" id="NJEU01000156">
    <property type="protein sequence ID" value="PHH80405.1"/>
    <property type="molecule type" value="Genomic_DNA"/>
</dbReference>
<evidence type="ECO:0000256" key="3">
    <source>
        <dbReference type="ARBA" id="ARBA00023002"/>
    </source>
</evidence>
<evidence type="ECO:0000256" key="2">
    <source>
        <dbReference type="ARBA" id="ARBA00022723"/>
    </source>
</evidence>
<feature type="region of interest" description="Disordered" evidence="5">
    <location>
        <begin position="454"/>
        <end position="481"/>
    </location>
</feature>
<reference evidence="8 9" key="1">
    <citation type="submission" date="2017-06" db="EMBL/GenBank/DDBJ databases">
        <title>Ant-infecting Ophiocordyceps genomes reveal a high diversity of potential behavioral manipulation genes and a possible major role for enterotoxins.</title>
        <authorList>
            <person name="De Bekker C."/>
            <person name="Evans H.C."/>
            <person name="Brachmann A."/>
            <person name="Hughes D.P."/>
        </authorList>
    </citation>
    <scope>NUCLEOTIDE SEQUENCE [LARGE SCALE GENOMIC DNA]</scope>
    <source>
        <strain evidence="8 9">1348a</strain>
    </source>
</reference>
<comment type="caution">
    <text evidence="8">The sequence shown here is derived from an EMBL/GenBank/DDBJ whole genome shotgun (WGS) entry which is preliminary data.</text>
</comment>
<organism evidence="8 9">
    <name type="scientific">Ophiocordyceps australis</name>
    <dbReference type="NCBI Taxonomy" id="1399860"/>
    <lineage>
        <taxon>Eukaryota</taxon>
        <taxon>Fungi</taxon>
        <taxon>Dikarya</taxon>
        <taxon>Ascomycota</taxon>
        <taxon>Pezizomycotina</taxon>
        <taxon>Sordariomycetes</taxon>
        <taxon>Hypocreomycetidae</taxon>
        <taxon>Hypocreales</taxon>
        <taxon>Ophiocordycipitaceae</taxon>
        <taxon>Ophiocordyceps</taxon>
    </lineage>
</organism>
<dbReference type="Gene3D" id="1.10.1280.10">
    <property type="entry name" value="Di-copper center containing domain from catechol oxidase"/>
    <property type="match status" value="1"/>
</dbReference>
<dbReference type="Pfam" id="PF18132">
    <property type="entry name" value="Tyrosinase_C"/>
    <property type="match status" value="1"/>
</dbReference>
<dbReference type="GO" id="GO:0046872">
    <property type="term" value="F:metal ion binding"/>
    <property type="evidence" value="ECO:0007669"/>
    <property type="project" value="UniProtKB-KW"/>
</dbReference>
<dbReference type="InterPro" id="IPR002227">
    <property type="entry name" value="Tyrosinase_Cu-bd"/>
</dbReference>
<evidence type="ECO:0000256" key="4">
    <source>
        <dbReference type="ARBA" id="ARBA00023033"/>
    </source>
</evidence>
<dbReference type="InterPro" id="IPR008922">
    <property type="entry name" value="Di-copper_centre_dom_sf"/>
</dbReference>
<dbReference type="InterPro" id="IPR041640">
    <property type="entry name" value="Tyrosinase_C"/>
</dbReference>
<accession>A0A2C5ZER1</accession>
<feature type="domain" description="Tyrosinase copper-binding" evidence="6">
    <location>
        <begin position="43"/>
        <end position="60"/>
    </location>
</feature>
<gene>
    <name evidence="8" type="ORF">CDD82_1771</name>
</gene>
<evidence type="ECO:0000313" key="8">
    <source>
        <dbReference type="EMBL" id="PHH80405.1"/>
    </source>
</evidence>
<dbReference type="Proteomes" id="UP000224854">
    <property type="component" value="Unassembled WGS sequence"/>
</dbReference>
<dbReference type="PRINTS" id="PR00092">
    <property type="entry name" value="TYROSINASE"/>
</dbReference>
<dbReference type="PROSITE" id="PS00498">
    <property type="entry name" value="TYROSINASE_2"/>
    <property type="match status" value="1"/>
</dbReference>
<dbReference type="PANTHER" id="PTHR11474">
    <property type="entry name" value="TYROSINASE FAMILY MEMBER"/>
    <property type="match status" value="1"/>
</dbReference>
<comment type="cofactor">
    <cofactor evidence="1">
        <name>Cu(2+)</name>
        <dbReference type="ChEBI" id="CHEBI:29036"/>
    </cofactor>
</comment>
<dbReference type="GO" id="GO:0004497">
    <property type="term" value="F:monooxygenase activity"/>
    <property type="evidence" value="ECO:0007669"/>
    <property type="project" value="UniProtKB-KW"/>
</dbReference>
<dbReference type="InterPro" id="IPR050316">
    <property type="entry name" value="Tyrosinase/Hemocyanin"/>
</dbReference>
<dbReference type="PANTHER" id="PTHR11474:SF131">
    <property type="entry name" value="TYROSINASE COPPER-BINDING DOMAIN-CONTAINING PROTEIN"/>
    <property type="match status" value="1"/>
</dbReference>
<protein>
    <recommendedName>
        <fullName evidence="6 7">Tyrosinase copper-binding domain-containing protein</fullName>
    </recommendedName>
</protein>
<dbReference type="SUPFAM" id="SSF48056">
    <property type="entry name" value="Di-copper centre-containing domain"/>
    <property type="match status" value="1"/>
</dbReference>
<dbReference type="AlphaFoldDB" id="A0A2C5ZER1"/>
<evidence type="ECO:0000256" key="1">
    <source>
        <dbReference type="ARBA" id="ARBA00001973"/>
    </source>
</evidence>
<evidence type="ECO:0000313" key="9">
    <source>
        <dbReference type="Proteomes" id="UP000224854"/>
    </source>
</evidence>
<keyword evidence="4" id="KW-0503">Monooxygenase</keyword>
<evidence type="ECO:0000259" key="7">
    <source>
        <dbReference type="PROSITE" id="PS00498"/>
    </source>
</evidence>
<dbReference type="OrthoDB" id="6132182at2759"/>
<keyword evidence="9" id="KW-1185">Reference proteome</keyword>
<evidence type="ECO:0000256" key="5">
    <source>
        <dbReference type="SAM" id="MobiDB-lite"/>
    </source>
</evidence>